<organism evidence="8 9">
    <name type="scientific">Nocardioides humilatus</name>
    <dbReference type="NCBI Taxonomy" id="2607660"/>
    <lineage>
        <taxon>Bacteria</taxon>
        <taxon>Bacillati</taxon>
        <taxon>Actinomycetota</taxon>
        <taxon>Actinomycetes</taxon>
        <taxon>Propionibacteriales</taxon>
        <taxon>Nocardioidaceae</taxon>
        <taxon>Nocardioides</taxon>
    </lineage>
</organism>
<evidence type="ECO:0000259" key="7">
    <source>
        <dbReference type="Pfam" id="PF04932"/>
    </source>
</evidence>
<feature type="transmembrane region" description="Helical" evidence="6">
    <location>
        <begin position="91"/>
        <end position="112"/>
    </location>
</feature>
<keyword evidence="8" id="KW-0436">Ligase</keyword>
<keyword evidence="2 6" id="KW-0812">Transmembrane</keyword>
<accession>A0A5B1LPJ8</accession>
<dbReference type="Proteomes" id="UP000325003">
    <property type="component" value="Unassembled WGS sequence"/>
</dbReference>
<dbReference type="InterPro" id="IPR051533">
    <property type="entry name" value="WaaL-like"/>
</dbReference>
<dbReference type="RefSeq" id="WP_149726948.1">
    <property type="nucleotide sequence ID" value="NZ_VUJV01000001.1"/>
</dbReference>
<comment type="subcellular location">
    <subcellularLocation>
        <location evidence="1">Membrane</location>
        <topology evidence="1">Multi-pass membrane protein</topology>
    </subcellularLocation>
</comment>
<evidence type="ECO:0000256" key="2">
    <source>
        <dbReference type="ARBA" id="ARBA00022692"/>
    </source>
</evidence>
<dbReference type="PANTHER" id="PTHR37422:SF13">
    <property type="entry name" value="LIPOPOLYSACCHARIDE BIOSYNTHESIS PROTEIN PA4999-RELATED"/>
    <property type="match status" value="1"/>
</dbReference>
<evidence type="ECO:0000256" key="1">
    <source>
        <dbReference type="ARBA" id="ARBA00004141"/>
    </source>
</evidence>
<dbReference type="GO" id="GO:0016874">
    <property type="term" value="F:ligase activity"/>
    <property type="evidence" value="ECO:0007669"/>
    <property type="project" value="UniProtKB-KW"/>
</dbReference>
<keyword evidence="4 6" id="KW-0472">Membrane</keyword>
<dbReference type="PANTHER" id="PTHR37422">
    <property type="entry name" value="TEICHURONIC ACID BIOSYNTHESIS PROTEIN TUAE"/>
    <property type="match status" value="1"/>
</dbReference>
<evidence type="ECO:0000256" key="3">
    <source>
        <dbReference type="ARBA" id="ARBA00022989"/>
    </source>
</evidence>
<dbReference type="InterPro" id="IPR007016">
    <property type="entry name" value="O-antigen_ligase-rel_domated"/>
</dbReference>
<feature type="region of interest" description="Disordered" evidence="5">
    <location>
        <begin position="402"/>
        <end position="425"/>
    </location>
</feature>
<feature type="transmembrane region" description="Helical" evidence="6">
    <location>
        <begin position="360"/>
        <end position="378"/>
    </location>
</feature>
<dbReference type="EMBL" id="VUJV01000001">
    <property type="protein sequence ID" value="KAA1421487.1"/>
    <property type="molecule type" value="Genomic_DNA"/>
</dbReference>
<keyword evidence="3 6" id="KW-1133">Transmembrane helix</keyword>
<feature type="transmembrane region" description="Helical" evidence="6">
    <location>
        <begin position="118"/>
        <end position="138"/>
    </location>
</feature>
<evidence type="ECO:0000256" key="4">
    <source>
        <dbReference type="ARBA" id="ARBA00023136"/>
    </source>
</evidence>
<name>A0A5B1LPJ8_9ACTN</name>
<dbReference type="GO" id="GO:0016020">
    <property type="term" value="C:membrane"/>
    <property type="evidence" value="ECO:0007669"/>
    <property type="project" value="UniProtKB-SubCell"/>
</dbReference>
<feature type="transmembrane region" description="Helical" evidence="6">
    <location>
        <begin position="328"/>
        <end position="348"/>
    </location>
</feature>
<evidence type="ECO:0000256" key="6">
    <source>
        <dbReference type="SAM" id="Phobius"/>
    </source>
</evidence>
<gene>
    <name evidence="8" type="ORF">F0U44_04140</name>
</gene>
<feature type="transmembrane region" description="Helical" evidence="6">
    <location>
        <begin position="212"/>
        <end position="241"/>
    </location>
</feature>
<dbReference type="AlphaFoldDB" id="A0A5B1LPJ8"/>
<proteinExistence type="predicted"/>
<comment type="caution">
    <text evidence="8">The sequence shown here is derived from an EMBL/GenBank/DDBJ whole genome shotgun (WGS) entry which is preliminary data.</text>
</comment>
<dbReference type="Pfam" id="PF04932">
    <property type="entry name" value="Wzy_C"/>
    <property type="match status" value="1"/>
</dbReference>
<reference evidence="8 9" key="1">
    <citation type="submission" date="2019-09" db="EMBL/GenBank/DDBJ databases">
        <title>Nocardioides panacisoli sp. nov., isolated from the soil of a ginseng field.</title>
        <authorList>
            <person name="Cho C."/>
        </authorList>
    </citation>
    <scope>NUCLEOTIDE SEQUENCE [LARGE SCALE GENOMIC DNA]</scope>
    <source>
        <strain evidence="8 9">BN130099</strain>
    </source>
</reference>
<evidence type="ECO:0000313" key="8">
    <source>
        <dbReference type="EMBL" id="KAA1421487.1"/>
    </source>
</evidence>
<sequence>MLLTGALVAVSSQGLLYAGAAIVAAAYLVVLLTVGARTTGILCFMGAFATAPMYRGIEQMTGGAPPTDVFVVAGIIHLAPTLIGTRLKLPIMYVLGLLLMAICSLISVMITGNLLVNAFYAGQWIFYVGALPLAIALWRPHYKIVDRLCWAYLAGHLLSTAKGFVEGSVNHGRYDGLTHHPNAFGIAGVTSIALVFYLFAHHTDVRTRVVLAAFAATSLASITMSGSRAALVVLVVIVLLVPLVERSALMGIGLAVVAALGIISLPLIVDVSGEGSAVSRLAGDGTAKFSDNVREGALSVGFDRFWHSPVLGSGFEGVEQFHNVYLEAAIATGIIGLLAYAAVLYPLARPLFTKHPMRRLTYVVWVFMGIAPTFPGLWDRTMWVPASLAALAMIKPDLLQTPRSDRAKETDEPEQSLVVAPQHAD</sequence>
<feature type="transmembrane region" description="Helical" evidence="6">
    <location>
        <begin position="248"/>
        <end position="269"/>
    </location>
</feature>
<protein>
    <submittedName>
        <fullName evidence="8">O-antigen ligase family protein</fullName>
    </submittedName>
</protein>
<keyword evidence="9" id="KW-1185">Reference proteome</keyword>
<feature type="transmembrane region" description="Helical" evidence="6">
    <location>
        <begin position="183"/>
        <end position="200"/>
    </location>
</feature>
<evidence type="ECO:0000313" key="9">
    <source>
        <dbReference type="Proteomes" id="UP000325003"/>
    </source>
</evidence>
<reference evidence="8 9" key="2">
    <citation type="submission" date="2019-09" db="EMBL/GenBank/DDBJ databases">
        <authorList>
            <person name="Jin C."/>
        </authorList>
    </citation>
    <scope>NUCLEOTIDE SEQUENCE [LARGE SCALE GENOMIC DNA]</scope>
    <source>
        <strain evidence="8 9">BN130099</strain>
    </source>
</reference>
<feature type="domain" description="O-antigen ligase-related" evidence="7">
    <location>
        <begin position="214"/>
        <end position="340"/>
    </location>
</feature>
<evidence type="ECO:0000256" key="5">
    <source>
        <dbReference type="SAM" id="MobiDB-lite"/>
    </source>
</evidence>